<evidence type="ECO:0000313" key="3">
    <source>
        <dbReference type="EMBL" id="KAL3789708.1"/>
    </source>
</evidence>
<evidence type="ECO:0000256" key="2">
    <source>
        <dbReference type="SAM" id="SignalP"/>
    </source>
</evidence>
<name>A0ABD3PPK9_9STRA</name>
<keyword evidence="2" id="KW-0732">Signal</keyword>
<dbReference type="EMBL" id="JALLPJ020000515">
    <property type="protein sequence ID" value="KAL3789708.1"/>
    <property type="molecule type" value="Genomic_DNA"/>
</dbReference>
<comment type="caution">
    <text evidence="3">The sequence shown here is derived from an EMBL/GenBank/DDBJ whole genome shotgun (WGS) entry which is preliminary data.</text>
</comment>
<protein>
    <submittedName>
        <fullName evidence="3">Uncharacterized protein</fullName>
    </submittedName>
</protein>
<proteinExistence type="predicted"/>
<sequence length="434" mass="48467">MKHFQAIFLLIPLVNVACPLASSSSSPPDDNIHSPTIRRRCVTSLSNHPNNKSKLDSIIENRQRNCKVESVCFTASDYDDIDTDVAAIAAVFTSNETLGYFWEGWSDYNKDNETDPYGPDGCIDFTMEEHAGLDGIWCDKCPLTEVWEASYSHISGRDFWVAELDLKSKFVWGPVDQNEYPNSAERLPAATGCDQIEEVFINRMGLSFVNAWRWLGLIPLAGVTKVNDGIWVDTVEESVVFDKRFYEEIYCREWRPRNIDTDVQDWTRGDPQDANPKLISTLMCLVFNLDNDDEGLFPCWTCTDKTNTAGANPCRDYENITCVEYDETNPRIAMSDAIWLFATGGGNGIGNDNNGEFFDAFETAWEKATTNRWGTLNQLDTCISSSPTTSPSQSPVSSSSTASSSSNPISSSFKSHKFSIGKDNCFSCSHPDVI</sequence>
<evidence type="ECO:0000313" key="4">
    <source>
        <dbReference type="Proteomes" id="UP001530400"/>
    </source>
</evidence>
<feature type="region of interest" description="Disordered" evidence="1">
    <location>
        <begin position="384"/>
        <end position="415"/>
    </location>
</feature>
<gene>
    <name evidence="3" type="ORF">ACHAWO_001056</name>
</gene>
<feature type="compositionally biased region" description="Low complexity" evidence="1">
    <location>
        <begin position="384"/>
        <end position="413"/>
    </location>
</feature>
<evidence type="ECO:0000256" key="1">
    <source>
        <dbReference type="SAM" id="MobiDB-lite"/>
    </source>
</evidence>
<organism evidence="3 4">
    <name type="scientific">Cyclotella atomus</name>
    <dbReference type="NCBI Taxonomy" id="382360"/>
    <lineage>
        <taxon>Eukaryota</taxon>
        <taxon>Sar</taxon>
        <taxon>Stramenopiles</taxon>
        <taxon>Ochrophyta</taxon>
        <taxon>Bacillariophyta</taxon>
        <taxon>Coscinodiscophyceae</taxon>
        <taxon>Thalassiosirophycidae</taxon>
        <taxon>Stephanodiscales</taxon>
        <taxon>Stephanodiscaceae</taxon>
        <taxon>Cyclotella</taxon>
    </lineage>
</organism>
<accession>A0ABD3PPK9</accession>
<feature type="signal peptide" evidence="2">
    <location>
        <begin position="1"/>
        <end position="23"/>
    </location>
</feature>
<reference evidence="3 4" key="1">
    <citation type="submission" date="2024-10" db="EMBL/GenBank/DDBJ databases">
        <title>Updated reference genomes for cyclostephanoid diatoms.</title>
        <authorList>
            <person name="Roberts W.R."/>
            <person name="Alverson A.J."/>
        </authorList>
    </citation>
    <scope>NUCLEOTIDE SEQUENCE [LARGE SCALE GENOMIC DNA]</scope>
    <source>
        <strain evidence="3 4">AJA010-31</strain>
    </source>
</reference>
<dbReference type="AlphaFoldDB" id="A0ABD3PPK9"/>
<dbReference type="Proteomes" id="UP001530400">
    <property type="component" value="Unassembled WGS sequence"/>
</dbReference>
<feature type="chain" id="PRO_5044769249" evidence="2">
    <location>
        <begin position="24"/>
        <end position="434"/>
    </location>
</feature>
<keyword evidence="4" id="KW-1185">Reference proteome</keyword>